<dbReference type="SMART" id="SM00065">
    <property type="entry name" value="GAF"/>
    <property type="match status" value="1"/>
</dbReference>
<keyword evidence="5" id="KW-1185">Reference proteome</keyword>
<evidence type="ECO:0000259" key="3">
    <source>
        <dbReference type="PROSITE" id="PS51832"/>
    </source>
</evidence>
<dbReference type="PANTHER" id="PTHR45228">
    <property type="entry name" value="CYCLIC DI-GMP PHOSPHODIESTERASE TM_0186-RELATED"/>
    <property type="match status" value="1"/>
</dbReference>
<feature type="domain" description="PAS" evidence="1">
    <location>
        <begin position="165"/>
        <end position="234"/>
    </location>
</feature>
<accession>A0AAW4L7C7</accession>
<dbReference type="SUPFAM" id="SSF109604">
    <property type="entry name" value="HD-domain/PDEase-like"/>
    <property type="match status" value="1"/>
</dbReference>
<dbReference type="SMART" id="SM00091">
    <property type="entry name" value="PAS"/>
    <property type="match status" value="2"/>
</dbReference>
<dbReference type="PROSITE" id="PS50112">
    <property type="entry name" value="PAS"/>
    <property type="match status" value="2"/>
</dbReference>
<dbReference type="CDD" id="cd00130">
    <property type="entry name" value="PAS"/>
    <property type="match status" value="2"/>
</dbReference>
<evidence type="ECO:0000259" key="1">
    <source>
        <dbReference type="PROSITE" id="PS50112"/>
    </source>
</evidence>
<dbReference type="InterPro" id="IPR003607">
    <property type="entry name" value="HD/PDEase_dom"/>
</dbReference>
<dbReference type="Pfam" id="PF13426">
    <property type="entry name" value="PAS_9"/>
    <property type="match status" value="2"/>
</dbReference>
<feature type="domain" description="PAC" evidence="2">
    <location>
        <begin position="238"/>
        <end position="290"/>
    </location>
</feature>
<dbReference type="Gene3D" id="3.30.450.20">
    <property type="entry name" value="PAS domain"/>
    <property type="match status" value="2"/>
</dbReference>
<protein>
    <submittedName>
        <fullName evidence="4">PAS domain S-box protein</fullName>
    </submittedName>
</protein>
<dbReference type="PANTHER" id="PTHR45228:SF1">
    <property type="entry name" value="CYCLIC DI-GMP PHOSPHODIESTERASE TM_0186"/>
    <property type="match status" value="1"/>
</dbReference>
<dbReference type="SMART" id="SM00471">
    <property type="entry name" value="HDc"/>
    <property type="match status" value="1"/>
</dbReference>
<dbReference type="PROSITE" id="PS51832">
    <property type="entry name" value="HD_GYP"/>
    <property type="match status" value="1"/>
</dbReference>
<dbReference type="EMBL" id="JAHCVJ010000001">
    <property type="protein sequence ID" value="MBT0663697.1"/>
    <property type="molecule type" value="Genomic_DNA"/>
</dbReference>
<dbReference type="InterPro" id="IPR029016">
    <property type="entry name" value="GAF-like_dom_sf"/>
</dbReference>
<gene>
    <name evidence="4" type="ORF">KI809_05215</name>
</gene>
<dbReference type="InterPro" id="IPR006675">
    <property type="entry name" value="HDIG_dom"/>
</dbReference>
<comment type="caution">
    <text evidence="4">The sequence shown here is derived from an EMBL/GenBank/DDBJ whole genome shotgun (WGS) entry which is preliminary data.</text>
</comment>
<reference evidence="4 5" key="1">
    <citation type="submission" date="2021-05" db="EMBL/GenBank/DDBJ databases">
        <title>The draft genome of Geobacter pelophilus DSM 12255.</title>
        <authorList>
            <person name="Xu Z."/>
            <person name="Masuda Y."/>
            <person name="Itoh H."/>
            <person name="Senoo K."/>
        </authorList>
    </citation>
    <scope>NUCLEOTIDE SEQUENCE [LARGE SCALE GENOMIC DNA]</scope>
    <source>
        <strain evidence="4 5">DSM 12255</strain>
    </source>
</reference>
<dbReference type="SUPFAM" id="SSF55781">
    <property type="entry name" value="GAF domain-like"/>
    <property type="match status" value="1"/>
</dbReference>
<dbReference type="SUPFAM" id="SSF55785">
    <property type="entry name" value="PYP-like sensor domain (PAS domain)"/>
    <property type="match status" value="2"/>
</dbReference>
<dbReference type="Pfam" id="PF13185">
    <property type="entry name" value="GAF_2"/>
    <property type="match status" value="1"/>
</dbReference>
<dbReference type="InterPro" id="IPR037522">
    <property type="entry name" value="HD_GYP_dom"/>
</dbReference>
<dbReference type="InterPro" id="IPR035965">
    <property type="entry name" value="PAS-like_dom_sf"/>
</dbReference>
<sequence>MIKAPARTPFSDLSGIDQSLINSELRYRRLFETAQDGILILNAETGLISDVNPYLIEMLGYSREEFVEKKLWEVGAFKDVEASRNSFLALQKNKYIRYENLPLKTKGGRLVPVEFVSNVYLVGEEKVIQCNIRDISDRKRAEAALRAKDEANWSLIENLEDHWLLIKHLPIGVVVHAPDTRIVMCNPEASQLLGKSPDQMLGKGAGDPYWHFVHEDGTRLTEEELPVNQVVASGHLLKNFVMGIIRGTDEESWVLVNAYPEFGSDEQLRQVVVTLADISNIKCAEERIQRHLEHLTALVEIDRAINFSFDLNLSMTTLLTHVIVQLEVDAADVLLFNPQSRTLEFVAGRGFNTKTIEHVRQPLGEGYAGGAAQERSMVHVPDLTKEHDSFLGEILLAGEEFVSYFGVPLIAKGQLMGVLEVFHRSPQSHDENWLDFLKALAAQAAIAIDNVTLFDNLQRSNIELAQAYNATIEGWSRALELRDNETEGHTQRVAVLTVKLARLFGLSDEELVQVRWGALLHDIGKMAIPDAILLKHDSLTEAEWVVMRNHTAFAFEMLSPIRYLRSALDIPYSHHEKWDGTGYPLGLKGDQIPLAARIFAVVDVWDALRSDRRYRSSWSVEKVREHLRSLSGTHFDPHVVKVCLDSDVLIY</sequence>
<dbReference type="AlphaFoldDB" id="A0AAW4L7C7"/>
<evidence type="ECO:0000259" key="2">
    <source>
        <dbReference type="PROSITE" id="PS50113"/>
    </source>
</evidence>
<organism evidence="4 5">
    <name type="scientific">Geoanaerobacter pelophilus</name>
    <dbReference type="NCBI Taxonomy" id="60036"/>
    <lineage>
        <taxon>Bacteria</taxon>
        <taxon>Pseudomonadati</taxon>
        <taxon>Thermodesulfobacteriota</taxon>
        <taxon>Desulfuromonadia</taxon>
        <taxon>Geobacterales</taxon>
        <taxon>Geobacteraceae</taxon>
        <taxon>Geoanaerobacter</taxon>
    </lineage>
</organism>
<dbReference type="InterPro" id="IPR000014">
    <property type="entry name" value="PAS"/>
</dbReference>
<feature type="domain" description="PAS" evidence="1">
    <location>
        <begin position="23"/>
        <end position="71"/>
    </location>
</feature>
<evidence type="ECO:0000313" key="4">
    <source>
        <dbReference type="EMBL" id="MBT0663697.1"/>
    </source>
</evidence>
<evidence type="ECO:0000313" key="5">
    <source>
        <dbReference type="Proteomes" id="UP000811899"/>
    </source>
</evidence>
<dbReference type="Gene3D" id="3.30.450.40">
    <property type="match status" value="1"/>
</dbReference>
<dbReference type="InterPro" id="IPR052020">
    <property type="entry name" value="Cyclic_di-GMP/3'3'-cGAMP_PDE"/>
</dbReference>
<name>A0AAW4L7C7_9BACT</name>
<feature type="domain" description="HD-GYP" evidence="3">
    <location>
        <begin position="464"/>
        <end position="651"/>
    </location>
</feature>
<dbReference type="Gene3D" id="1.10.3210.10">
    <property type="entry name" value="Hypothetical protein af1432"/>
    <property type="match status" value="1"/>
</dbReference>
<dbReference type="Proteomes" id="UP000811899">
    <property type="component" value="Unassembled WGS sequence"/>
</dbReference>
<dbReference type="NCBIfam" id="TIGR00277">
    <property type="entry name" value="HDIG"/>
    <property type="match status" value="1"/>
</dbReference>
<proteinExistence type="predicted"/>
<dbReference type="Pfam" id="PF13487">
    <property type="entry name" value="HD_5"/>
    <property type="match status" value="1"/>
</dbReference>
<dbReference type="NCBIfam" id="TIGR00229">
    <property type="entry name" value="sensory_box"/>
    <property type="match status" value="1"/>
</dbReference>
<dbReference type="PROSITE" id="PS50113">
    <property type="entry name" value="PAC"/>
    <property type="match status" value="1"/>
</dbReference>
<dbReference type="CDD" id="cd00077">
    <property type="entry name" value="HDc"/>
    <property type="match status" value="1"/>
</dbReference>
<dbReference type="InterPro" id="IPR003018">
    <property type="entry name" value="GAF"/>
</dbReference>
<dbReference type="InterPro" id="IPR000700">
    <property type="entry name" value="PAS-assoc_C"/>
</dbReference>